<feature type="transmembrane region" description="Helical" evidence="7">
    <location>
        <begin position="112"/>
        <end position="129"/>
    </location>
</feature>
<accession>A0A926IFS6</accession>
<dbReference type="InterPro" id="IPR035965">
    <property type="entry name" value="PAS-like_dom_sf"/>
</dbReference>
<dbReference type="InterPro" id="IPR005467">
    <property type="entry name" value="His_kinase_dom"/>
</dbReference>
<dbReference type="RefSeq" id="WP_249333998.1">
    <property type="nucleotide sequence ID" value="NZ_JACRSY010000040.1"/>
</dbReference>
<evidence type="ECO:0000313" key="9">
    <source>
        <dbReference type="EMBL" id="MBC8581198.1"/>
    </source>
</evidence>
<dbReference type="SUPFAM" id="SSF55785">
    <property type="entry name" value="PYP-like sensor domain (PAS domain)"/>
    <property type="match status" value="1"/>
</dbReference>
<evidence type="ECO:0000256" key="3">
    <source>
        <dbReference type="ARBA" id="ARBA00022553"/>
    </source>
</evidence>
<dbReference type="InterPro" id="IPR036890">
    <property type="entry name" value="HATPase_C_sf"/>
</dbReference>
<feature type="transmembrane region" description="Helical" evidence="7">
    <location>
        <begin position="136"/>
        <end position="154"/>
    </location>
</feature>
<keyword evidence="6" id="KW-0902">Two-component regulatory system</keyword>
<dbReference type="PANTHER" id="PTHR43711">
    <property type="entry name" value="TWO-COMPONENT HISTIDINE KINASE"/>
    <property type="match status" value="1"/>
</dbReference>
<comment type="catalytic activity">
    <reaction evidence="1">
        <text>ATP + protein L-histidine = ADP + protein N-phospho-L-histidine.</text>
        <dbReference type="EC" id="2.7.13.3"/>
    </reaction>
</comment>
<dbReference type="InterPro" id="IPR003594">
    <property type="entry name" value="HATPase_dom"/>
</dbReference>
<evidence type="ECO:0000256" key="1">
    <source>
        <dbReference type="ARBA" id="ARBA00000085"/>
    </source>
</evidence>
<dbReference type="Pfam" id="PF00512">
    <property type="entry name" value="HisKA"/>
    <property type="match status" value="1"/>
</dbReference>
<feature type="transmembrane region" description="Helical" evidence="7">
    <location>
        <begin position="174"/>
        <end position="196"/>
    </location>
</feature>
<evidence type="ECO:0000256" key="6">
    <source>
        <dbReference type="ARBA" id="ARBA00023012"/>
    </source>
</evidence>
<comment type="caution">
    <text evidence="9">The sequence shown here is derived from an EMBL/GenBank/DDBJ whole genome shotgun (WGS) entry which is preliminary data.</text>
</comment>
<keyword evidence="5 9" id="KW-0418">Kinase</keyword>
<feature type="transmembrane region" description="Helical" evidence="7">
    <location>
        <begin position="208"/>
        <end position="227"/>
    </location>
</feature>
<dbReference type="InterPro" id="IPR004358">
    <property type="entry name" value="Sig_transdc_His_kin-like_C"/>
</dbReference>
<keyword evidence="4" id="KW-0808">Transferase</keyword>
<organism evidence="9 10">
    <name type="scientific">Zhenhengia yiwuensis</name>
    <dbReference type="NCBI Taxonomy" id="2763666"/>
    <lineage>
        <taxon>Bacteria</taxon>
        <taxon>Bacillati</taxon>
        <taxon>Bacillota</taxon>
        <taxon>Clostridia</taxon>
        <taxon>Lachnospirales</taxon>
        <taxon>Lachnospiraceae</taxon>
        <taxon>Zhenhengia</taxon>
    </lineage>
</organism>
<dbReference type="SUPFAM" id="SSF55874">
    <property type="entry name" value="ATPase domain of HSP90 chaperone/DNA topoisomerase II/histidine kinase"/>
    <property type="match status" value="1"/>
</dbReference>
<dbReference type="EC" id="2.7.13.3" evidence="2"/>
<sequence length="677" mass="77776">MNNLIHAKSEFLHRHLYKHLVLLGIFNCFFIGLYLIDEDTFFSVFKVVLFSLSLYLMINAFYTRYITQNAFLSYLSIFYGALNLLLSLRFVILKLFDITINRYDVSMGANHLVHISFGVFLIILTTTYVKKPERLEFISCILMGCFALIVIFLFPVLSTKTYVAFVTGHTLHALLFNLCSNLFFPIAMIFTFYKLYSIRYKIPDTHKIIMIMFAVCCVTYESIHLIYFGPLTVPSIISYFFRLSSLYLLIIGQIDCCILRPFGELYLKNEASEKMIEDTYKELYHYSTYAARLESNLKAKTNQYERILSIFPEPFLLCVDNKILDTNQAALDLFHSSTKHSLCGCILFDYLKLDAQTLSAYNGLLEHPNELLKGEAKLTTLDHEVYDVEYLFTTTYLHESINIVCILRNITEKKQKLAAEKALEEQNLKMNYFSNLSHDIKMPINIIYSALQMQEHATTLPECLHYTGMMQSNSLKLLKLINNILDLTKLDNNMLQFSSQIFNVVDAVETLCEASYYYMKEKNISYTFDTDLDERLIHTDPSAFERIIFNLLSNAIKYTAPGGQLYITVSDLGESIQIDILDTGIGIPADKLDHIFDRFITSYQGTSSKEHSCGIGLSIVRDLVHIMGGTITCYSKLNEGSCFSIVLPTPPIEDVIIDQPYQSTYTSHNIKIEFCDI</sequence>
<protein>
    <recommendedName>
        <fullName evidence="2">histidine kinase</fullName>
        <ecNumber evidence="2">2.7.13.3</ecNumber>
    </recommendedName>
</protein>
<feature type="transmembrane region" description="Helical" evidence="7">
    <location>
        <begin position="42"/>
        <end position="62"/>
    </location>
</feature>
<evidence type="ECO:0000256" key="5">
    <source>
        <dbReference type="ARBA" id="ARBA00022777"/>
    </source>
</evidence>
<dbReference type="Pfam" id="PF02518">
    <property type="entry name" value="HATPase_c"/>
    <property type="match status" value="1"/>
</dbReference>
<dbReference type="SMART" id="SM00387">
    <property type="entry name" value="HATPase_c"/>
    <property type="match status" value="1"/>
</dbReference>
<name>A0A926IFS6_9FIRM</name>
<dbReference type="Gene3D" id="1.10.287.130">
    <property type="match status" value="1"/>
</dbReference>
<dbReference type="PANTHER" id="PTHR43711:SF26">
    <property type="entry name" value="SENSOR HISTIDINE KINASE RCSC"/>
    <property type="match status" value="1"/>
</dbReference>
<keyword evidence="3" id="KW-0597">Phosphoprotein</keyword>
<proteinExistence type="predicted"/>
<dbReference type="InterPro" id="IPR050736">
    <property type="entry name" value="Sensor_HK_Regulatory"/>
</dbReference>
<dbReference type="InterPro" id="IPR003661">
    <property type="entry name" value="HisK_dim/P_dom"/>
</dbReference>
<dbReference type="PRINTS" id="PR00344">
    <property type="entry name" value="BCTRLSENSOR"/>
</dbReference>
<evidence type="ECO:0000256" key="7">
    <source>
        <dbReference type="SAM" id="Phobius"/>
    </source>
</evidence>
<feature type="domain" description="Histidine kinase" evidence="8">
    <location>
        <begin position="435"/>
        <end position="651"/>
    </location>
</feature>
<dbReference type="CDD" id="cd00075">
    <property type="entry name" value="HATPase"/>
    <property type="match status" value="1"/>
</dbReference>
<feature type="transmembrane region" description="Helical" evidence="7">
    <location>
        <begin position="71"/>
        <end position="92"/>
    </location>
</feature>
<dbReference type="Gene3D" id="3.30.565.10">
    <property type="entry name" value="Histidine kinase-like ATPase, C-terminal domain"/>
    <property type="match status" value="1"/>
</dbReference>
<dbReference type="InterPro" id="IPR036097">
    <property type="entry name" value="HisK_dim/P_sf"/>
</dbReference>
<evidence type="ECO:0000256" key="2">
    <source>
        <dbReference type="ARBA" id="ARBA00012438"/>
    </source>
</evidence>
<evidence type="ECO:0000259" key="8">
    <source>
        <dbReference type="PROSITE" id="PS50109"/>
    </source>
</evidence>
<dbReference type="SMART" id="SM00388">
    <property type="entry name" value="HisKA"/>
    <property type="match status" value="1"/>
</dbReference>
<dbReference type="GO" id="GO:0000155">
    <property type="term" value="F:phosphorelay sensor kinase activity"/>
    <property type="evidence" value="ECO:0007669"/>
    <property type="project" value="InterPro"/>
</dbReference>
<gene>
    <name evidence="9" type="ORF">H8718_16960</name>
</gene>
<keyword evidence="7" id="KW-1133">Transmembrane helix</keyword>
<dbReference type="SUPFAM" id="SSF47384">
    <property type="entry name" value="Homodimeric domain of signal transducing histidine kinase"/>
    <property type="match status" value="1"/>
</dbReference>
<dbReference type="Proteomes" id="UP000655830">
    <property type="component" value="Unassembled WGS sequence"/>
</dbReference>
<feature type="transmembrane region" description="Helical" evidence="7">
    <location>
        <begin position="20"/>
        <end position="36"/>
    </location>
</feature>
<evidence type="ECO:0000256" key="4">
    <source>
        <dbReference type="ARBA" id="ARBA00022679"/>
    </source>
</evidence>
<dbReference type="EMBL" id="JACRSY010000040">
    <property type="protein sequence ID" value="MBC8581198.1"/>
    <property type="molecule type" value="Genomic_DNA"/>
</dbReference>
<reference evidence="9" key="1">
    <citation type="submission" date="2020-08" db="EMBL/GenBank/DDBJ databases">
        <title>Genome public.</title>
        <authorList>
            <person name="Liu C."/>
            <person name="Sun Q."/>
        </authorList>
    </citation>
    <scope>NUCLEOTIDE SEQUENCE</scope>
    <source>
        <strain evidence="9">NSJ-12</strain>
    </source>
</reference>
<keyword evidence="10" id="KW-1185">Reference proteome</keyword>
<dbReference type="AlphaFoldDB" id="A0A926IFS6"/>
<dbReference type="Gene3D" id="3.30.450.20">
    <property type="entry name" value="PAS domain"/>
    <property type="match status" value="1"/>
</dbReference>
<dbReference type="PROSITE" id="PS50109">
    <property type="entry name" value="HIS_KIN"/>
    <property type="match status" value="1"/>
</dbReference>
<dbReference type="CDD" id="cd00082">
    <property type="entry name" value="HisKA"/>
    <property type="match status" value="1"/>
</dbReference>
<keyword evidence="7" id="KW-0812">Transmembrane</keyword>
<keyword evidence="7" id="KW-0472">Membrane</keyword>
<evidence type="ECO:0000313" key="10">
    <source>
        <dbReference type="Proteomes" id="UP000655830"/>
    </source>
</evidence>